<dbReference type="Pfam" id="PF00717">
    <property type="entry name" value="Peptidase_S24"/>
    <property type="match status" value="1"/>
</dbReference>
<dbReference type="SUPFAM" id="SSF47413">
    <property type="entry name" value="lambda repressor-like DNA-binding domains"/>
    <property type="match status" value="1"/>
</dbReference>
<dbReference type="InterPro" id="IPR010982">
    <property type="entry name" value="Lambda_DNA-bd_dom_sf"/>
</dbReference>
<dbReference type="Gene3D" id="2.10.109.10">
    <property type="entry name" value="Umud Fragment, subunit A"/>
    <property type="match status" value="1"/>
</dbReference>
<dbReference type="InterPro" id="IPR039418">
    <property type="entry name" value="LexA-like"/>
</dbReference>
<organism evidence="5 6">
    <name type="scientific">Cobetia amphilecti</name>
    <dbReference type="NCBI Taxonomy" id="1055104"/>
    <lineage>
        <taxon>Bacteria</taxon>
        <taxon>Pseudomonadati</taxon>
        <taxon>Pseudomonadota</taxon>
        <taxon>Gammaproteobacteria</taxon>
        <taxon>Oceanospirillales</taxon>
        <taxon>Halomonadaceae</taxon>
        <taxon>Cobetia</taxon>
    </lineage>
</organism>
<sequence length="291" mass="32122">MINPQSLSSLSLVPEVGDKTPVDIAHTTPLYAISHILEHAKTHLQQHEHAHNNPAMELKDRIRSARKAAGLTQVQLAERVGIDQSVISSLERGKHRGSTHTIAIAHALGVSARWLATGEGEITEYWAAVGSDASELVLHETEIVEGTEPLRDDEVEIPYFREVEMAAGDGRTQVIENHGAYMRFSLPRLARAGVDPKQAACATVSGDSMEPAIFDGSPIGIDKSCRHIIDGKVYALDHGGMLRVKRLYRLPMGRMRVVSDNHIEYPEEVYTLGDPDAPKIIGRVFWWETFA</sequence>
<accession>A0ABT6ULH5</accession>
<keyword evidence="3" id="KW-0804">Transcription</keyword>
<dbReference type="Pfam" id="PF01381">
    <property type="entry name" value="HTH_3"/>
    <property type="match status" value="1"/>
</dbReference>
<keyword evidence="1" id="KW-0805">Transcription regulation</keyword>
<dbReference type="InterPro" id="IPR015927">
    <property type="entry name" value="Peptidase_S24_S26A/B/C"/>
</dbReference>
<dbReference type="SMART" id="SM00530">
    <property type="entry name" value="HTH_XRE"/>
    <property type="match status" value="1"/>
</dbReference>
<dbReference type="PROSITE" id="PS50943">
    <property type="entry name" value="HTH_CROC1"/>
    <property type="match status" value="1"/>
</dbReference>
<keyword evidence="6" id="KW-1185">Reference proteome</keyword>
<dbReference type="Gene3D" id="1.10.260.40">
    <property type="entry name" value="lambda repressor-like DNA-binding domains"/>
    <property type="match status" value="1"/>
</dbReference>
<evidence type="ECO:0000256" key="2">
    <source>
        <dbReference type="ARBA" id="ARBA00023125"/>
    </source>
</evidence>
<dbReference type="SUPFAM" id="SSF51306">
    <property type="entry name" value="LexA/Signal peptidase"/>
    <property type="match status" value="1"/>
</dbReference>
<dbReference type="PANTHER" id="PTHR40661">
    <property type="match status" value="1"/>
</dbReference>
<dbReference type="PANTHER" id="PTHR40661:SF2">
    <property type="entry name" value="HTH-TYPE TRANSCRIPTIONAL REGULATOR PRTR"/>
    <property type="match status" value="1"/>
</dbReference>
<dbReference type="Proteomes" id="UP001229025">
    <property type="component" value="Unassembled WGS sequence"/>
</dbReference>
<evidence type="ECO:0000256" key="3">
    <source>
        <dbReference type="ARBA" id="ARBA00023163"/>
    </source>
</evidence>
<dbReference type="CDD" id="cd00093">
    <property type="entry name" value="HTH_XRE"/>
    <property type="match status" value="1"/>
</dbReference>
<dbReference type="CDD" id="cd06529">
    <property type="entry name" value="S24_LexA-like"/>
    <property type="match status" value="1"/>
</dbReference>
<protein>
    <submittedName>
        <fullName evidence="5">Helix-turn-helix transcriptional regulator</fullName>
    </submittedName>
</protein>
<reference evidence="6" key="1">
    <citation type="submission" date="2023-07" db="EMBL/GenBank/DDBJ databases">
        <title>Genome-based characterization of strain KMM 296 and proposal for reclassification of Cobetia litoralis and Cobetia pacifica, and emended description of the species Cobetia amphilecti and Cobetia marina.</title>
        <authorList>
            <person name="Balabanova L."/>
            <person name="Nedashkovskaya O."/>
        </authorList>
    </citation>
    <scope>NUCLEOTIDE SEQUENCE [LARGE SCALE GENOMIC DNA]</scope>
    <source>
        <strain evidence="6">NRIC 0815</strain>
    </source>
</reference>
<name>A0ABT6ULH5_9GAMM</name>
<evidence type="ECO:0000313" key="5">
    <source>
        <dbReference type="EMBL" id="MDI5883185.1"/>
    </source>
</evidence>
<dbReference type="RefSeq" id="WP_240548720.1">
    <property type="nucleotide sequence ID" value="NZ_JASCSA010000002.1"/>
</dbReference>
<evidence type="ECO:0000313" key="6">
    <source>
        <dbReference type="Proteomes" id="UP001229025"/>
    </source>
</evidence>
<dbReference type="InterPro" id="IPR001387">
    <property type="entry name" value="Cro/C1-type_HTH"/>
</dbReference>
<evidence type="ECO:0000256" key="1">
    <source>
        <dbReference type="ARBA" id="ARBA00023015"/>
    </source>
</evidence>
<proteinExistence type="predicted"/>
<feature type="domain" description="HTH cro/C1-type" evidence="4">
    <location>
        <begin position="62"/>
        <end position="115"/>
    </location>
</feature>
<keyword evidence="2" id="KW-0238">DNA-binding</keyword>
<dbReference type="EMBL" id="JASCSA010000002">
    <property type="protein sequence ID" value="MDI5883185.1"/>
    <property type="molecule type" value="Genomic_DNA"/>
</dbReference>
<gene>
    <name evidence="5" type="ORF">QLT01_02295</name>
</gene>
<evidence type="ECO:0000259" key="4">
    <source>
        <dbReference type="PROSITE" id="PS50943"/>
    </source>
</evidence>
<dbReference type="InterPro" id="IPR036286">
    <property type="entry name" value="LexA/Signal_pep-like_sf"/>
</dbReference>
<comment type="caution">
    <text evidence="5">The sequence shown here is derived from an EMBL/GenBank/DDBJ whole genome shotgun (WGS) entry which is preliminary data.</text>
</comment>